<dbReference type="Proteomes" id="UP000552615">
    <property type="component" value="Unassembled WGS sequence"/>
</dbReference>
<dbReference type="AlphaFoldDB" id="A0A7Y0A846"/>
<organism evidence="1 2">
    <name type="scientific">Chryseobacterium cheonjiense</name>
    <dbReference type="NCBI Taxonomy" id="2728845"/>
    <lineage>
        <taxon>Bacteria</taxon>
        <taxon>Pseudomonadati</taxon>
        <taxon>Bacteroidota</taxon>
        <taxon>Flavobacteriia</taxon>
        <taxon>Flavobacteriales</taxon>
        <taxon>Weeksellaceae</taxon>
        <taxon>Chryseobacterium group</taxon>
        <taxon>Chryseobacterium</taxon>
    </lineage>
</organism>
<reference evidence="1 2" key="1">
    <citation type="submission" date="2020-04" db="EMBL/GenBank/DDBJ databases">
        <title>Chryseobacterium sp. RJ-7-14 sp. nov., isolated from Jeju soil.</title>
        <authorList>
            <person name="Dahal R.H."/>
            <person name="Chaudhary D.K."/>
        </authorList>
    </citation>
    <scope>NUCLEOTIDE SEQUENCE [LARGE SCALE GENOMIC DNA]</scope>
    <source>
        <strain evidence="1 2">RJ-7-14</strain>
    </source>
</reference>
<evidence type="ECO:0000313" key="2">
    <source>
        <dbReference type="Proteomes" id="UP000552615"/>
    </source>
</evidence>
<evidence type="ECO:0000313" key="1">
    <source>
        <dbReference type="EMBL" id="NML58415.1"/>
    </source>
</evidence>
<sequence>MNIKSPITYADWCNLFERFGHGDDTVFDEMNCGCFDLDAGTAKRFYNQAEEAYKTRKKLWLEKFQRSFEIQSIKSEDDFGIILLTGKKNLIPLTKFSYSKGLPEDLKTVFKKDLEEFVAEIKKSLKENLPKAGNDKEKMTLIINLFRLPIEEVPFQDDSKNTVSNSLTKRQIIF</sequence>
<gene>
    <name evidence="1" type="ORF">HHL20_13790</name>
</gene>
<name>A0A7Y0A846_9FLAO</name>
<proteinExistence type="predicted"/>
<protein>
    <submittedName>
        <fullName evidence="1">Uncharacterized protein</fullName>
    </submittedName>
</protein>
<keyword evidence="2" id="KW-1185">Reference proteome</keyword>
<comment type="caution">
    <text evidence="1">The sequence shown here is derived from an EMBL/GenBank/DDBJ whole genome shotgun (WGS) entry which is preliminary data.</text>
</comment>
<dbReference type="RefSeq" id="WP_169231751.1">
    <property type="nucleotide sequence ID" value="NZ_JABBGF010000002.1"/>
</dbReference>
<dbReference type="EMBL" id="JABBGF010000002">
    <property type="protein sequence ID" value="NML58415.1"/>
    <property type="molecule type" value="Genomic_DNA"/>
</dbReference>
<accession>A0A7Y0A846</accession>